<organism evidence="2 3">
    <name type="scientific">Ooceraea biroi</name>
    <name type="common">Clonal raider ant</name>
    <name type="synonym">Cerapachys biroi</name>
    <dbReference type="NCBI Taxonomy" id="2015173"/>
    <lineage>
        <taxon>Eukaryota</taxon>
        <taxon>Metazoa</taxon>
        <taxon>Ecdysozoa</taxon>
        <taxon>Arthropoda</taxon>
        <taxon>Hexapoda</taxon>
        <taxon>Insecta</taxon>
        <taxon>Pterygota</taxon>
        <taxon>Neoptera</taxon>
        <taxon>Endopterygota</taxon>
        <taxon>Hymenoptera</taxon>
        <taxon>Apocrita</taxon>
        <taxon>Aculeata</taxon>
        <taxon>Formicoidea</taxon>
        <taxon>Formicidae</taxon>
        <taxon>Dorylinae</taxon>
        <taxon>Ooceraea</taxon>
    </lineage>
</organism>
<sequence>MAGRVRPDVRYQFYSRAGILPKYRYDTYLFPAAPRASAVSAYLARLSANNAISCDTDVVVVVRNSVSRSCGTRSSAQAHFFERVRAQVARNDYCRKPRSTEFGPSSPSVRPSVRPLVRPGLPRRGVVLCIGPTLRSIPPPSSPPNGRPDLRIVSLGVLRAELRDPSIEHPTGCDPQQSAAECRGTVYPSRDGMINGRRPGVTLLPLSGPAIRAACFLLSQPGQPTAVSTRRKCSYNGCLHKLGTPFLRSTLIFGFCALPVDYLDWAMLASDNVARTLLSRDPSPRF</sequence>
<gene>
    <name evidence="2" type="ORF">X777_16125</name>
</gene>
<dbReference type="AlphaFoldDB" id="A0A026WV77"/>
<feature type="compositionally biased region" description="Low complexity" evidence="1">
    <location>
        <begin position="103"/>
        <end position="116"/>
    </location>
</feature>
<proteinExistence type="predicted"/>
<accession>A0A026WV77</accession>
<evidence type="ECO:0000313" key="3">
    <source>
        <dbReference type="Proteomes" id="UP000053097"/>
    </source>
</evidence>
<feature type="region of interest" description="Disordered" evidence="1">
    <location>
        <begin position="97"/>
        <end position="116"/>
    </location>
</feature>
<reference evidence="2 3" key="1">
    <citation type="journal article" date="2014" name="Curr. Biol.">
        <title>The genome of the clonal raider ant Cerapachys biroi.</title>
        <authorList>
            <person name="Oxley P.R."/>
            <person name="Ji L."/>
            <person name="Fetter-Pruneda I."/>
            <person name="McKenzie S.K."/>
            <person name="Li C."/>
            <person name="Hu H."/>
            <person name="Zhang G."/>
            <person name="Kronauer D.J."/>
        </authorList>
    </citation>
    <scope>NUCLEOTIDE SEQUENCE [LARGE SCALE GENOMIC DNA]</scope>
</reference>
<name>A0A026WV77_OOCBI</name>
<dbReference type="EMBL" id="KK107087">
    <property type="protein sequence ID" value="EZA59922.1"/>
    <property type="molecule type" value="Genomic_DNA"/>
</dbReference>
<keyword evidence="3" id="KW-1185">Reference proteome</keyword>
<evidence type="ECO:0000313" key="2">
    <source>
        <dbReference type="EMBL" id="EZA59922.1"/>
    </source>
</evidence>
<evidence type="ECO:0000256" key="1">
    <source>
        <dbReference type="SAM" id="MobiDB-lite"/>
    </source>
</evidence>
<protein>
    <submittedName>
        <fullName evidence="2">Uncharacterized protein</fullName>
    </submittedName>
</protein>
<dbReference type="Proteomes" id="UP000053097">
    <property type="component" value="Unassembled WGS sequence"/>
</dbReference>